<protein>
    <recommendedName>
        <fullName evidence="1">SCP2 domain-containing protein</fullName>
    </recommendedName>
</protein>
<feature type="domain" description="SCP2" evidence="1">
    <location>
        <begin position="22"/>
        <end position="115"/>
    </location>
</feature>
<name>A0A7W7RID5_9ACTN</name>
<accession>A0A7W7RID5</accession>
<evidence type="ECO:0000259" key="1">
    <source>
        <dbReference type="Pfam" id="PF02036"/>
    </source>
</evidence>
<reference evidence="2 3" key="1">
    <citation type="submission" date="2020-08" db="EMBL/GenBank/DDBJ databases">
        <title>Sequencing the genomes of 1000 actinobacteria strains.</title>
        <authorList>
            <person name="Klenk H.-P."/>
        </authorList>
    </citation>
    <scope>NUCLEOTIDE SEQUENCE [LARGE SCALE GENOMIC DNA]</scope>
    <source>
        <strain evidence="2 3">DSM 102030</strain>
    </source>
</reference>
<dbReference type="Proteomes" id="UP000523007">
    <property type="component" value="Unassembled WGS sequence"/>
</dbReference>
<dbReference type="SUPFAM" id="SSF55718">
    <property type="entry name" value="SCP-like"/>
    <property type="match status" value="1"/>
</dbReference>
<dbReference type="RefSeq" id="WP_184579910.1">
    <property type="nucleotide sequence ID" value="NZ_JACHJT010000001.1"/>
</dbReference>
<dbReference type="Pfam" id="PF02036">
    <property type="entry name" value="SCP2"/>
    <property type="match status" value="1"/>
</dbReference>
<gene>
    <name evidence="2" type="ORF">F4561_003285</name>
</gene>
<dbReference type="InterPro" id="IPR036527">
    <property type="entry name" value="SCP2_sterol-bd_dom_sf"/>
</dbReference>
<dbReference type="InterPro" id="IPR003033">
    <property type="entry name" value="SCP2_sterol-bd_dom"/>
</dbReference>
<evidence type="ECO:0000313" key="2">
    <source>
        <dbReference type="EMBL" id="MBB4932465.1"/>
    </source>
</evidence>
<keyword evidence="3" id="KW-1185">Reference proteome</keyword>
<dbReference type="Gene3D" id="3.30.1050.10">
    <property type="entry name" value="SCP2 sterol-binding domain"/>
    <property type="match status" value="1"/>
</dbReference>
<comment type="caution">
    <text evidence="2">The sequence shown here is derived from an EMBL/GenBank/DDBJ whole genome shotgun (WGS) entry which is preliminary data.</text>
</comment>
<organism evidence="2 3">
    <name type="scientific">Lipingzhangella halophila</name>
    <dbReference type="NCBI Taxonomy" id="1783352"/>
    <lineage>
        <taxon>Bacteria</taxon>
        <taxon>Bacillati</taxon>
        <taxon>Actinomycetota</taxon>
        <taxon>Actinomycetes</taxon>
        <taxon>Streptosporangiales</taxon>
        <taxon>Nocardiopsidaceae</taxon>
        <taxon>Lipingzhangella</taxon>
    </lineage>
</organism>
<sequence length="116" mass="12768">MTGVAECEAALARASDRIAQVDEARRRKYIHERSIRITVPDIDTVFDMRLTLEGLEDVTARAAGTPARPAQVGITVSSADLIDLADDRMDFAKALFSGRVKVNAPISDMLRLRKLL</sequence>
<evidence type="ECO:0000313" key="3">
    <source>
        <dbReference type="Proteomes" id="UP000523007"/>
    </source>
</evidence>
<dbReference type="EMBL" id="JACHJT010000001">
    <property type="protein sequence ID" value="MBB4932465.1"/>
    <property type="molecule type" value="Genomic_DNA"/>
</dbReference>
<proteinExistence type="predicted"/>
<dbReference type="AlphaFoldDB" id="A0A7W7RID5"/>